<keyword evidence="4 8" id="KW-1003">Cell membrane</keyword>
<dbReference type="PANTHER" id="PTHR32021:SF16">
    <property type="entry name" value="CASP-LIKE PROTEIN 5A2"/>
    <property type="match status" value="1"/>
</dbReference>
<keyword evidence="7 8" id="KW-0472">Membrane</keyword>
<comment type="caution">
    <text evidence="10">The sequence shown here is derived from an EMBL/GenBank/DDBJ whole genome shotgun (WGS) entry which is preliminary data.</text>
</comment>
<gene>
    <name evidence="10" type="ORF">AAHA92_21027</name>
</gene>
<comment type="subunit">
    <text evidence="3 8">Homodimer and heterodimers.</text>
</comment>
<dbReference type="PANTHER" id="PTHR32021">
    <property type="entry name" value="CASP-LIKE PROTEIN 5B3"/>
    <property type="match status" value="1"/>
</dbReference>
<name>A0ABD1GLV0_SALDI</name>
<comment type="caution">
    <text evidence="8">Lacks conserved residue(s) required for the propagation of feature annotation.</text>
</comment>
<comment type="subcellular location">
    <subcellularLocation>
        <location evidence="1 8">Cell membrane</location>
        <topology evidence="1 8">Multi-pass membrane protein</topology>
    </subcellularLocation>
</comment>
<sequence length="178" mass="19796">MNPTVKKPTQLKQITENKRQPLVLLAYMRRSRTRCELPKHIVYGEMAQRRRRPARRAEVAEQFCKPVILNHYLVAATGLQSIWSIVLGITDAYALLVGRRLQNPRAVRLFAVSDGVTSNLTFAAACASAGITVLIGNDLGSCGKNHCTEFETATAMAFLSWFAALPSFLLNFWSVASR</sequence>
<comment type="similarity">
    <text evidence="2 8">Belongs to the Casparian strip membrane proteins (CASP) family.</text>
</comment>
<keyword evidence="5 8" id="KW-0812">Transmembrane</keyword>
<dbReference type="AlphaFoldDB" id="A0ABD1GLV0"/>
<protein>
    <recommendedName>
        <fullName evidence="8">CASP-like protein</fullName>
    </recommendedName>
</protein>
<evidence type="ECO:0000256" key="7">
    <source>
        <dbReference type="ARBA" id="ARBA00023136"/>
    </source>
</evidence>
<evidence type="ECO:0000256" key="2">
    <source>
        <dbReference type="ARBA" id="ARBA00007651"/>
    </source>
</evidence>
<proteinExistence type="inferred from homology"/>
<evidence type="ECO:0000256" key="4">
    <source>
        <dbReference type="ARBA" id="ARBA00022475"/>
    </source>
</evidence>
<keyword evidence="11" id="KW-1185">Reference proteome</keyword>
<dbReference type="InterPro" id="IPR006702">
    <property type="entry name" value="CASP_dom"/>
</dbReference>
<evidence type="ECO:0000256" key="6">
    <source>
        <dbReference type="ARBA" id="ARBA00022989"/>
    </source>
</evidence>
<dbReference type="GO" id="GO:0005886">
    <property type="term" value="C:plasma membrane"/>
    <property type="evidence" value="ECO:0007669"/>
    <property type="project" value="UniProtKB-SubCell"/>
</dbReference>
<reference evidence="10 11" key="1">
    <citation type="submission" date="2024-06" db="EMBL/GenBank/DDBJ databases">
        <title>A chromosome level genome sequence of Diviner's sage (Salvia divinorum).</title>
        <authorList>
            <person name="Ford S.A."/>
            <person name="Ro D.-K."/>
            <person name="Ness R.W."/>
            <person name="Phillips M.A."/>
        </authorList>
    </citation>
    <scope>NUCLEOTIDE SEQUENCE [LARGE SCALE GENOMIC DNA]</scope>
    <source>
        <strain evidence="10">SAF-2024a</strain>
        <tissue evidence="10">Leaf</tissue>
    </source>
</reference>
<accession>A0ABD1GLV0</accession>
<dbReference type="Pfam" id="PF04535">
    <property type="entry name" value="CASP_dom"/>
    <property type="match status" value="1"/>
</dbReference>
<dbReference type="InterPro" id="IPR045009">
    <property type="entry name" value="CASPL-5"/>
</dbReference>
<evidence type="ECO:0000256" key="5">
    <source>
        <dbReference type="ARBA" id="ARBA00022692"/>
    </source>
</evidence>
<dbReference type="EMBL" id="JBEAFC010000008">
    <property type="protein sequence ID" value="KAL1544134.1"/>
    <property type="molecule type" value="Genomic_DNA"/>
</dbReference>
<evidence type="ECO:0000256" key="1">
    <source>
        <dbReference type="ARBA" id="ARBA00004651"/>
    </source>
</evidence>
<organism evidence="10 11">
    <name type="scientific">Salvia divinorum</name>
    <name type="common">Maria pastora</name>
    <name type="synonym">Diviner's sage</name>
    <dbReference type="NCBI Taxonomy" id="28513"/>
    <lineage>
        <taxon>Eukaryota</taxon>
        <taxon>Viridiplantae</taxon>
        <taxon>Streptophyta</taxon>
        <taxon>Embryophyta</taxon>
        <taxon>Tracheophyta</taxon>
        <taxon>Spermatophyta</taxon>
        <taxon>Magnoliopsida</taxon>
        <taxon>eudicotyledons</taxon>
        <taxon>Gunneridae</taxon>
        <taxon>Pentapetalae</taxon>
        <taxon>asterids</taxon>
        <taxon>lamiids</taxon>
        <taxon>Lamiales</taxon>
        <taxon>Lamiaceae</taxon>
        <taxon>Nepetoideae</taxon>
        <taxon>Mentheae</taxon>
        <taxon>Salviinae</taxon>
        <taxon>Salvia</taxon>
        <taxon>Salvia subgen. Calosphace</taxon>
    </lineage>
</organism>
<feature type="transmembrane region" description="Helical" evidence="8">
    <location>
        <begin position="109"/>
        <end position="135"/>
    </location>
</feature>
<keyword evidence="6 8" id="KW-1133">Transmembrane helix</keyword>
<feature type="transmembrane region" description="Helical" evidence="8">
    <location>
        <begin position="155"/>
        <end position="176"/>
    </location>
</feature>
<evidence type="ECO:0000313" key="11">
    <source>
        <dbReference type="Proteomes" id="UP001567538"/>
    </source>
</evidence>
<evidence type="ECO:0000313" key="10">
    <source>
        <dbReference type="EMBL" id="KAL1544134.1"/>
    </source>
</evidence>
<evidence type="ECO:0000259" key="9">
    <source>
        <dbReference type="Pfam" id="PF04535"/>
    </source>
</evidence>
<evidence type="ECO:0000256" key="8">
    <source>
        <dbReference type="RuleBase" id="RU361233"/>
    </source>
</evidence>
<feature type="domain" description="Casparian strip membrane protein" evidence="9">
    <location>
        <begin position="72"/>
        <end position="163"/>
    </location>
</feature>
<evidence type="ECO:0000256" key="3">
    <source>
        <dbReference type="ARBA" id="ARBA00011489"/>
    </source>
</evidence>
<dbReference type="Proteomes" id="UP001567538">
    <property type="component" value="Unassembled WGS sequence"/>
</dbReference>